<dbReference type="InterPro" id="IPR050746">
    <property type="entry name" value="DAACS"/>
</dbReference>
<evidence type="ECO:0000256" key="3">
    <source>
        <dbReference type="ARBA" id="ARBA00022692"/>
    </source>
</evidence>
<comment type="subcellular location">
    <subcellularLocation>
        <location evidence="1 8">Membrane</location>
        <topology evidence="1 8">Multi-pass membrane protein</topology>
    </subcellularLocation>
</comment>
<keyword evidence="4 8" id="KW-0769">Symport</keyword>
<feature type="transmembrane region" description="Helical" evidence="8">
    <location>
        <begin position="91"/>
        <end position="114"/>
    </location>
</feature>
<dbReference type="GO" id="GO:0015501">
    <property type="term" value="F:glutamate:sodium symporter activity"/>
    <property type="evidence" value="ECO:0007669"/>
    <property type="project" value="TreeGrafter"/>
</dbReference>
<protein>
    <recommendedName>
        <fullName evidence="8">Amino acid transporter</fullName>
    </recommendedName>
</protein>
<dbReference type="SUPFAM" id="SSF118215">
    <property type="entry name" value="Proton glutamate symport protein"/>
    <property type="match status" value="1"/>
</dbReference>
<dbReference type="InterPro" id="IPR036458">
    <property type="entry name" value="Na:dicarbo_symporter_sf"/>
</dbReference>
<accession>A0A671YYJ4</accession>
<evidence type="ECO:0000256" key="7">
    <source>
        <dbReference type="ARBA" id="ARBA00023180"/>
    </source>
</evidence>
<dbReference type="PRINTS" id="PR00173">
    <property type="entry name" value="EDTRNSPORT"/>
</dbReference>
<keyword evidence="7" id="KW-0325">Glycoprotein</keyword>
<reference evidence="9" key="2">
    <citation type="submission" date="2025-08" db="UniProtKB">
        <authorList>
            <consortium name="Ensembl"/>
        </authorList>
    </citation>
    <scope>IDENTIFICATION</scope>
</reference>
<dbReference type="InterPro" id="IPR018107">
    <property type="entry name" value="Na-dicarboxylate_symporter_CS"/>
</dbReference>
<dbReference type="GeneTree" id="ENSGT00940000155464"/>
<feature type="transmembrane region" description="Helical" evidence="8">
    <location>
        <begin position="219"/>
        <end position="239"/>
    </location>
</feature>
<dbReference type="GO" id="GO:0015175">
    <property type="term" value="F:neutral L-amino acid transmembrane transporter activity"/>
    <property type="evidence" value="ECO:0007669"/>
    <property type="project" value="TreeGrafter"/>
</dbReference>
<dbReference type="GO" id="GO:0005313">
    <property type="term" value="F:L-glutamate transmembrane transporter activity"/>
    <property type="evidence" value="ECO:0007669"/>
    <property type="project" value="TreeGrafter"/>
</dbReference>
<keyword evidence="6 8" id="KW-0472">Membrane</keyword>
<comment type="similarity">
    <text evidence="8">Belongs to the dicarboxylate/amino acid:cation symporter (DAACS) (TC 2.A.23) family.</text>
</comment>
<reference evidence="9" key="3">
    <citation type="submission" date="2025-09" db="UniProtKB">
        <authorList>
            <consortium name="Ensembl"/>
        </authorList>
    </citation>
    <scope>IDENTIFICATION</scope>
</reference>
<dbReference type="InParanoid" id="A0A671YYJ4"/>
<feature type="transmembrane region" description="Helical" evidence="8">
    <location>
        <begin position="293"/>
        <end position="319"/>
    </location>
</feature>
<keyword evidence="5 8" id="KW-1133">Transmembrane helix</keyword>
<dbReference type="PANTHER" id="PTHR11958">
    <property type="entry name" value="SODIUM/DICARBOXYLATE SYMPORTER-RELATED"/>
    <property type="match status" value="1"/>
</dbReference>
<dbReference type="InterPro" id="IPR001991">
    <property type="entry name" value="Na-dicarboxylate_symporter"/>
</dbReference>
<evidence type="ECO:0000256" key="4">
    <source>
        <dbReference type="ARBA" id="ARBA00022847"/>
    </source>
</evidence>
<dbReference type="GO" id="GO:0005886">
    <property type="term" value="C:plasma membrane"/>
    <property type="evidence" value="ECO:0007669"/>
    <property type="project" value="TreeGrafter"/>
</dbReference>
<feature type="transmembrane region" description="Helical" evidence="8">
    <location>
        <begin position="260"/>
        <end position="281"/>
    </location>
</feature>
<dbReference type="Proteomes" id="UP000472265">
    <property type="component" value="Chromosome 21"/>
</dbReference>
<feature type="transmembrane region" description="Helical" evidence="8">
    <location>
        <begin position="126"/>
        <end position="148"/>
    </location>
</feature>
<evidence type="ECO:0000256" key="8">
    <source>
        <dbReference type="RuleBase" id="RU361216"/>
    </source>
</evidence>
<evidence type="ECO:0000313" key="10">
    <source>
        <dbReference type="Proteomes" id="UP000472265"/>
    </source>
</evidence>
<evidence type="ECO:0000256" key="2">
    <source>
        <dbReference type="ARBA" id="ARBA00022448"/>
    </source>
</evidence>
<evidence type="ECO:0000256" key="6">
    <source>
        <dbReference type="ARBA" id="ARBA00023136"/>
    </source>
</evidence>
<dbReference type="PROSITE" id="PS00713">
    <property type="entry name" value="NA_DICARBOXYL_SYMP_1"/>
    <property type="match status" value="1"/>
</dbReference>
<organism evidence="9 10">
    <name type="scientific">Sparus aurata</name>
    <name type="common">Gilthead sea bream</name>
    <dbReference type="NCBI Taxonomy" id="8175"/>
    <lineage>
        <taxon>Eukaryota</taxon>
        <taxon>Metazoa</taxon>
        <taxon>Chordata</taxon>
        <taxon>Craniata</taxon>
        <taxon>Vertebrata</taxon>
        <taxon>Euteleostomi</taxon>
        <taxon>Actinopterygii</taxon>
        <taxon>Neopterygii</taxon>
        <taxon>Teleostei</taxon>
        <taxon>Neoteleostei</taxon>
        <taxon>Acanthomorphata</taxon>
        <taxon>Eupercaria</taxon>
        <taxon>Spariformes</taxon>
        <taxon>Sparidae</taxon>
        <taxon>Sparus</taxon>
    </lineage>
</organism>
<keyword evidence="2 8" id="KW-0813">Transport</keyword>
<keyword evidence="3 8" id="KW-0812">Transmembrane</keyword>
<name>A0A671YYJ4_SPAAU</name>
<dbReference type="AlphaFoldDB" id="A0A671YYJ4"/>
<evidence type="ECO:0000256" key="5">
    <source>
        <dbReference type="ARBA" id="ARBA00022989"/>
    </source>
</evidence>
<sequence length="360" mass="38912">MPLISNGLSKLSTVDIADVNTTETCQEPSESSSLESLRQNKCNITGFLRRNAFVLLTTAAIFIGVGLGLALRPSKMTARSIKYFTFPGELLLQMLQMLVLPLITTSVISAMASVDRKSYGKVGLRALCYYIMTTIMAVSTGIVLVVLIQPGKSPSDTSPSSGGQVKAVQTVDAFLDLIRNMFPPNMVAACFRQVRHSAVMVSLAALTAPAANVFSTSDGINILGLLVLSIAFGLTLGYMENEGKPVRDFVDCLNKAVIHLISIVIWYSPVAIVFLVGGEILQLKDISVIGLQLAMYSLTVITGLLIHCFFTLHLIYIIFTRKNPFKLVGGVLEALTTAFGTSSRWVSLSFCLQATAHTFK</sequence>
<evidence type="ECO:0000313" key="9">
    <source>
        <dbReference type="Ensembl" id="ENSSAUP00010067529.1"/>
    </source>
</evidence>
<reference evidence="9" key="1">
    <citation type="submission" date="2021-04" db="EMBL/GenBank/DDBJ databases">
        <authorList>
            <consortium name="Wellcome Sanger Institute Data Sharing"/>
        </authorList>
    </citation>
    <scope>NUCLEOTIDE SEQUENCE [LARGE SCALE GENOMIC DNA]</scope>
</reference>
<keyword evidence="10" id="KW-1185">Reference proteome</keyword>
<evidence type="ECO:0000256" key="1">
    <source>
        <dbReference type="ARBA" id="ARBA00004141"/>
    </source>
</evidence>
<dbReference type="Pfam" id="PF00375">
    <property type="entry name" value="SDF"/>
    <property type="match status" value="1"/>
</dbReference>
<proteinExistence type="inferred from homology"/>
<dbReference type="Gene3D" id="1.10.3860.10">
    <property type="entry name" value="Sodium:dicarboxylate symporter"/>
    <property type="match status" value="1"/>
</dbReference>
<dbReference type="Ensembl" id="ENSSAUT00010070689.1">
    <property type="protein sequence ID" value="ENSSAUP00010067529.1"/>
    <property type="gene ID" value="ENSSAUG00010026844.1"/>
</dbReference>
<feature type="transmembrane region" description="Helical" evidence="8">
    <location>
        <begin position="52"/>
        <end position="71"/>
    </location>
</feature>
<dbReference type="PANTHER" id="PTHR11958:SF63">
    <property type="entry name" value="AMINO ACID TRANSPORTER"/>
    <property type="match status" value="1"/>
</dbReference>